<organism evidence="2 3">
    <name type="scientific">Albidovulum salinarum</name>
    <dbReference type="NCBI Taxonomy" id="2984153"/>
    <lineage>
        <taxon>Bacteria</taxon>
        <taxon>Pseudomonadati</taxon>
        <taxon>Pseudomonadota</taxon>
        <taxon>Alphaproteobacteria</taxon>
        <taxon>Rhodobacterales</taxon>
        <taxon>Paracoccaceae</taxon>
        <taxon>Albidovulum</taxon>
    </lineage>
</organism>
<protein>
    <submittedName>
        <fullName evidence="2">NYN domain-containing protein</fullName>
    </submittedName>
</protein>
<dbReference type="PANTHER" id="PTHR35811:SF1">
    <property type="entry name" value="HTH OST-TYPE DOMAIN-CONTAINING PROTEIN"/>
    <property type="match status" value="1"/>
</dbReference>
<sequence>MGDRVAVFVDGDNINATFALPIREVAERSGVVDVMRVYTDASRNSDWHQARGYRLIHAGTGKNAADLLLSIDAMEIALTQSFTTFVIASSDGDFTHLATRLRERGLKVVGAGETKAPPGFRSACTTFALLRSAISAPVPTTSPTSPGVTELDRNIRKLIAANSTNGSGMRITELGPKMHIMHGVRISQAPERTWRAYLSKRTALYDLDERGPEAKVRFKREGFVE</sequence>
<evidence type="ECO:0000313" key="3">
    <source>
        <dbReference type="Proteomes" id="UP001209535"/>
    </source>
</evidence>
<comment type="caution">
    <text evidence="2">The sequence shown here is derived from an EMBL/GenBank/DDBJ whole genome shotgun (WGS) entry which is preliminary data.</text>
</comment>
<feature type="domain" description="NYN" evidence="1">
    <location>
        <begin position="4"/>
        <end position="127"/>
    </location>
</feature>
<dbReference type="RefSeq" id="WP_263333832.1">
    <property type="nucleotide sequence ID" value="NZ_JAOVQO010000004.1"/>
</dbReference>
<dbReference type="CDD" id="cd11297">
    <property type="entry name" value="PIN_LabA-like_N_1"/>
    <property type="match status" value="1"/>
</dbReference>
<keyword evidence="3" id="KW-1185">Reference proteome</keyword>
<dbReference type="Gene3D" id="3.40.50.1010">
    <property type="entry name" value="5'-nuclease"/>
    <property type="match status" value="1"/>
</dbReference>
<name>A0ABT2X0A7_9RHOB</name>
<proteinExistence type="predicted"/>
<gene>
    <name evidence="2" type="ORF">OEZ60_04980</name>
</gene>
<reference evidence="2 3" key="1">
    <citation type="submission" date="2022-10" db="EMBL/GenBank/DDBJ databases">
        <title>Defluviimonas sp. nov., isolated from ocean surface sediments.</title>
        <authorList>
            <person name="He W."/>
            <person name="Wang L."/>
            <person name="Zhang D.-F."/>
        </authorList>
    </citation>
    <scope>NUCLEOTIDE SEQUENCE [LARGE SCALE GENOMIC DNA]</scope>
    <source>
        <strain evidence="2 3">WL0024</strain>
    </source>
</reference>
<evidence type="ECO:0000259" key="1">
    <source>
        <dbReference type="Pfam" id="PF01936"/>
    </source>
</evidence>
<dbReference type="PANTHER" id="PTHR35811">
    <property type="entry name" value="SLR1870 PROTEIN"/>
    <property type="match status" value="1"/>
</dbReference>
<dbReference type="Pfam" id="PF01936">
    <property type="entry name" value="NYN"/>
    <property type="match status" value="1"/>
</dbReference>
<dbReference type="EMBL" id="JAOVQO010000004">
    <property type="protein sequence ID" value="MCU9847352.1"/>
    <property type="molecule type" value="Genomic_DNA"/>
</dbReference>
<dbReference type="Proteomes" id="UP001209535">
    <property type="component" value="Unassembled WGS sequence"/>
</dbReference>
<evidence type="ECO:0000313" key="2">
    <source>
        <dbReference type="EMBL" id="MCU9847352.1"/>
    </source>
</evidence>
<dbReference type="InterPro" id="IPR021139">
    <property type="entry name" value="NYN"/>
</dbReference>
<accession>A0ABT2X0A7</accession>